<feature type="transmembrane region" description="Helical" evidence="2">
    <location>
        <begin position="94"/>
        <end position="122"/>
    </location>
</feature>
<feature type="region of interest" description="Disordered" evidence="1">
    <location>
        <begin position="1"/>
        <end position="25"/>
    </location>
</feature>
<feature type="domain" description="Peroxisome membrane anchor protein Pex14p N-terminal" evidence="3">
    <location>
        <begin position="30"/>
        <end position="73"/>
    </location>
</feature>
<feature type="compositionally biased region" description="Low complexity" evidence="1">
    <location>
        <begin position="1"/>
        <end position="20"/>
    </location>
</feature>
<reference evidence="4 5" key="1">
    <citation type="submission" date="2014-04" db="EMBL/GenBank/DDBJ databases">
        <authorList>
            <consortium name="DOE Joint Genome Institute"/>
            <person name="Kuo A."/>
            <person name="Zuccaro A."/>
            <person name="Kohler A."/>
            <person name="Nagy L.G."/>
            <person name="Floudas D."/>
            <person name="Copeland A."/>
            <person name="Barry K.W."/>
            <person name="Cichocki N."/>
            <person name="Veneault-Fourrey C."/>
            <person name="LaButti K."/>
            <person name="Lindquist E.A."/>
            <person name="Lipzen A."/>
            <person name="Lundell T."/>
            <person name="Morin E."/>
            <person name="Murat C."/>
            <person name="Sun H."/>
            <person name="Tunlid A."/>
            <person name="Henrissat B."/>
            <person name="Grigoriev I.V."/>
            <person name="Hibbett D.S."/>
            <person name="Martin F."/>
            <person name="Nordberg H.P."/>
            <person name="Cantor M.N."/>
            <person name="Hua S.X."/>
        </authorList>
    </citation>
    <scope>NUCLEOTIDE SEQUENCE [LARGE SCALE GENOMIC DNA]</scope>
    <source>
        <strain evidence="4 5">MAFF 305830</strain>
    </source>
</reference>
<protein>
    <recommendedName>
        <fullName evidence="3">Peroxisome membrane anchor protein Pex14p N-terminal domain-containing protein</fullName>
    </recommendedName>
</protein>
<name>A0A0C2WJ09_SERVB</name>
<proteinExistence type="predicted"/>
<accession>A0A0C2WJ09</accession>
<keyword evidence="2" id="KW-0472">Membrane</keyword>
<dbReference type="HOGENOM" id="CLU_058471_0_0_1"/>
<reference evidence="5" key="2">
    <citation type="submission" date="2015-01" db="EMBL/GenBank/DDBJ databases">
        <title>Evolutionary Origins and Diversification of the Mycorrhizal Mutualists.</title>
        <authorList>
            <consortium name="DOE Joint Genome Institute"/>
            <consortium name="Mycorrhizal Genomics Consortium"/>
            <person name="Kohler A."/>
            <person name="Kuo A."/>
            <person name="Nagy L.G."/>
            <person name="Floudas D."/>
            <person name="Copeland A."/>
            <person name="Barry K.W."/>
            <person name="Cichocki N."/>
            <person name="Veneault-Fourrey C."/>
            <person name="LaButti K."/>
            <person name="Lindquist E.A."/>
            <person name="Lipzen A."/>
            <person name="Lundell T."/>
            <person name="Morin E."/>
            <person name="Murat C."/>
            <person name="Riley R."/>
            <person name="Ohm R."/>
            <person name="Sun H."/>
            <person name="Tunlid A."/>
            <person name="Henrissat B."/>
            <person name="Grigoriev I.V."/>
            <person name="Hibbett D.S."/>
            <person name="Martin F."/>
        </authorList>
    </citation>
    <scope>NUCLEOTIDE SEQUENCE [LARGE SCALE GENOMIC DNA]</scope>
    <source>
        <strain evidence="5">MAFF 305830</strain>
    </source>
</reference>
<dbReference type="InterPro" id="IPR036388">
    <property type="entry name" value="WH-like_DNA-bd_sf"/>
</dbReference>
<dbReference type="AlphaFoldDB" id="A0A0C2WJ09"/>
<dbReference type="STRING" id="933852.A0A0C2WJ09"/>
<dbReference type="Proteomes" id="UP000054097">
    <property type="component" value="Unassembled WGS sequence"/>
</dbReference>
<gene>
    <name evidence="4" type="ORF">M408DRAFT_330700</name>
</gene>
<keyword evidence="2" id="KW-1133">Transmembrane helix</keyword>
<evidence type="ECO:0000259" key="3">
    <source>
        <dbReference type="Pfam" id="PF04695"/>
    </source>
</evidence>
<feature type="region of interest" description="Disordered" evidence="1">
    <location>
        <begin position="146"/>
        <end position="183"/>
    </location>
</feature>
<evidence type="ECO:0000256" key="1">
    <source>
        <dbReference type="SAM" id="MobiDB-lite"/>
    </source>
</evidence>
<dbReference type="EMBL" id="KN824307">
    <property type="protein sequence ID" value="KIM26353.1"/>
    <property type="molecule type" value="Genomic_DNA"/>
</dbReference>
<dbReference type="Gene3D" id="1.10.10.10">
    <property type="entry name" value="Winged helix-like DNA-binding domain superfamily/Winged helix DNA-binding domain"/>
    <property type="match status" value="1"/>
</dbReference>
<dbReference type="InterPro" id="IPR006785">
    <property type="entry name" value="Pex14_N"/>
</dbReference>
<sequence>MSKPDNSSSPSTSTQSVQESLPASVDDQKRAELLAKARAFLQTPGVNSQDVAARREFLKEKGLSIEDAEQLISECPPPIPPRTYPRPAPSKLPIILYATFKLLLLLTGASVVSAAMYFTYIYPKLAASFGARAKLANHQTGLLKTLQGQTEKARQAQRASDFSSQAPPKEQGENPVVSVEDTTVSLEEGTTAGKTQDDSTPATVPKSDLELLQALRRLKDAIPRRKPTYAATLQDMSDMTALIASKMYAPKVHSPIEGEVRKELRAAKGLLLNRKTFTAVKSTPGTPV</sequence>
<evidence type="ECO:0000313" key="5">
    <source>
        <dbReference type="Proteomes" id="UP000054097"/>
    </source>
</evidence>
<organism evidence="4 5">
    <name type="scientific">Serendipita vermifera MAFF 305830</name>
    <dbReference type="NCBI Taxonomy" id="933852"/>
    <lineage>
        <taxon>Eukaryota</taxon>
        <taxon>Fungi</taxon>
        <taxon>Dikarya</taxon>
        <taxon>Basidiomycota</taxon>
        <taxon>Agaricomycotina</taxon>
        <taxon>Agaricomycetes</taxon>
        <taxon>Sebacinales</taxon>
        <taxon>Serendipitaceae</taxon>
        <taxon>Serendipita</taxon>
    </lineage>
</organism>
<evidence type="ECO:0000256" key="2">
    <source>
        <dbReference type="SAM" id="Phobius"/>
    </source>
</evidence>
<dbReference type="OrthoDB" id="441517at2759"/>
<keyword evidence="2" id="KW-0812">Transmembrane</keyword>
<feature type="compositionally biased region" description="Polar residues" evidence="1">
    <location>
        <begin position="157"/>
        <end position="166"/>
    </location>
</feature>
<keyword evidence="5" id="KW-1185">Reference proteome</keyword>
<evidence type="ECO:0000313" key="4">
    <source>
        <dbReference type="EMBL" id="KIM26353.1"/>
    </source>
</evidence>
<dbReference type="Pfam" id="PF04695">
    <property type="entry name" value="Pex14_N"/>
    <property type="match status" value="1"/>
</dbReference>